<dbReference type="SUPFAM" id="SSF52047">
    <property type="entry name" value="RNI-like"/>
    <property type="match status" value="1"/>
</dbReference>
<dbReference type="Pfam" id="PF23622">
    <property type="entry name" value="LRR_At1g61320_AtMIF1"/>
    <property type="match status" value="1"/>
</dbReference>
<dbReference type="RefSeq" id="XP_008812062.2">
    <property type="nucleotide sequence ID" value="XM_008813840.4"/>
</dbReference>
<name>A0A8B7D377_PHODC</name>
<dbReference type="Gene3D" id="1.20.1280.50">
    <property type="match status" value="1"/>
</dbReference>
<dbReference type="CDD" id="cd22160">
    <property type="entry name" value="F-box_AtFBL13-like"/>
    <property type="match status" value="1"/>
</dbReference>
<dbReference type="InterPro" id="IPR053781">
    <property type="entry name" value="F-box_AtFBL13-like"/>
</dbReference>
<proteinExistence type="predicted"/>
<dbReference type="InterPro" id="IPR055357">
    <property type="entry name" value="LRR_At1g61320_AtMIF1"/>
</dbReference>
<dbReference type="PANTHER" id="PTHR34145:SF28">
    <property type="entry name" value="F-BOX DOMAIN-CONTAINING PROTEIN"/>
    <property type="match status" value="1"/>
</dbReference>
<keyword evidence="2" id="KW-1185">Reference proteome</keyword>
<evidence type="ECO:0000313" key="2">
    <source>
        <dbReference type="Proteomes" id="UP000228380"/>
    </source>
</evidence>
<dbReference type="GeneID" id="103723046"/>
<evidence type="ECO:0000259" key="1">
    <source>
        <dbReference type="PROSITE" id="PS50181"/>
    </source>
</evidence>
<evidence type="ECO:0000313" key="3">
    <source>
        <dbReference type="RefSeq" id="XP_008812062.2"/>
    </source>
</evidence>
<dbReference type="AlphaFoldDB" id="A0A8B7D377"/>
<dbReference type="Pfam" id="PF00646">
    <property type="entry name" value="F-box"/>
    <property type="match status" value="1"/>
</dbReference>
<dbReference type="PROSITE" id="PS50181">
    <property type="entry name" value="FBOX"/>
    <property type="match status" value="1"/>
</dbReference>
<feature type="domain" description="F-box" evidence="1">
    <location>
        <begin position="12"/>
        <end position="59"/>
    </location>
</feature>
<dbReference type="KEGG" id="pda:103723046"/>
<dbReference type="OrthoDB" id="594804at2759"/>
<dbReference type="InterPro" id="IPR001810">
    <property type="entry name" value="F-box_dom"/>
</dbReference>
<sequence length="508" mass="58060">MAGRTMPDPGGADRLSSLPDAILSSILSLLTVREAVRTSVLSRRWRHVWCQTSDLFLDAPNLFPPDLCIPDSELYNLFRGERDRLILHLSCRFLSAAGALLAHHQAHKLGTFRLHFPLGRGQSQLLDSWLEHAIGREVEILDLNFNKGRPIIRLDFARPYNFPFRLLLSSPSGANCLKRLFLEFSIWNPPLEEFEGFASLQVLELRRVNITERHVKDLLASCPVLERLVLAKCGDFVDLVVSSDSLKYFFLEEWQSLKSVELSGANLSTFEYRGRQVWFSFEKVPRLERLFLFKDSVRLVDYALNRLPIDAPQIKTLTMCVSSPREIAGIEPSFPVNPPIFASLSQLIINIPSPGDLLWIAWLLKASPLLQKLELHMAFHSNYMSHNRDVRRYKKVKVLHEGPHHHLENVELSGFTGSNFQLDIAKYILNIAVNLKLMMIDPRPRQYISDGKLMDVEGLYEGNIADNWTKKIRTLVHQQLSGEGFRSIFKLWSSVSLSHQSDVANMLK</sequence>
<protein>
    <submittedName>
        <fullName evidence="3">F-box/FBD/LRR-repeat protein At1g13570-like isoform X1</fullName>
    </submittedName>
</protein>
<reference evidence="3" key="2">
    <citation type="submission" date="2025-08" db="UniProtKB">
        <authorList>
            <consortium name="RefSeq"/>
        </authorList>
    </citation>
    <scope>IDENTIFICATION</scope>
    <source>
        <tissue evidence="3">Young leaves</tissue>
    </source>
</reference>
<dbReference type="InterPro" id="IPR032675">
    <property type="entry name" value="LRR_dom_sf"/>
</dbReference>
<reference evidence="2" key="1">
    <citation type="journal article" date="2019" name="Nat. Commun.">
        <title>Genome-wide association mapping of date palm fruit traits.</title>
        <authorList>
            <person name="Hazzouri K.M."/>
            <person name="Gros-Balthazard M."/>
            <person name="Flowers J.M."/>
            <person name="Copetti D."/>
            <person name="Lemansour A."/>
            <person name="Lebrun M."/>
            <person name="Masmoudi K."/>
            <person name="Ferrand S."/>
            <person name="Dhar M.I."/>
            <person name="Fresquez Z.A."/>
            <person name="Rosas U."/>
            <person name="Zhang J."/>
            <person name="Talag J."/>
            <person name="Lee S."/>
            <person name="Kudrna D."/>
            <person name="Powell R.F."/>
            <person name="Leitch I.J."/>
            <person name="Krueger R.R."/>
            <person name="Wing R.A."/>
            <person name="Amiri K.M.A."/>
            <person name="Purugganan M.D."/>
        </authorList>
    </citation>
    <scope>NUCLEOTIDE SEQUENCE [LARGE SCALE GENOMIC DNA]</scope>
    <source>
        <strain evidence="2">cv. Khalas</strain>
    </source>
</reference>
<gene>
    <name evidence="3" type="primary">LOC103723046</name>
</gene>
<dbReference type="SUPFAM" id="SSF81383">
    <property type="entry name" value="F-box domain"/>
    <property type="match status" value="1"/>
</dbReference>
<dbReference type="Proteomes" id="UP000228380">
    <property type="component" value="Chromosome 16"/>
</dbReference>
<dbReference type="InterPro" id="IPR036047">
    <property type="entry name" value="F-box-like_dom_sf"/>
</dbReference>
<dbReference type="PANTHER" id="PTHR34145">
    <property type="entry name" value="OS02G0105600 PROTEIN"/>
    <property type="match status" value="1"/>
</dbReference>
<dbReference type="InterPro" id="IPR053772">
    <property type="entry name" value="At1g61320/At1g61330-like"/>
</dbReference>
<organism evidence="2 3">
    <name type="scientific">Phoenix dactylifera</name>
    <name type="common">Date palm</name>
    <dbReference type="NCBI Taxonomy" id="42345"/>
    <lineage>
        <taxon>Eukaryota</taxon>
        <taxon>Viridiplantae</taxon>
        <taxon>Streptophyta</taxon>
        <taxon>Embryophyta</taxon>
        <taxon>Tracheophyta</taxon>
        <taxon>Spermatophyta</taxon>
        <taxon>Magnoliopsida</taxon>
        <taxon>Liliopsida</taxon>
        <taxon>Arecaceae</taxon>
        <taxon>Coryphoideae</taxon>
        <taxon>Phoeniceae</taxon>
        <taxon>Phoenix</taxon>
    </lineage>
</organism>
<dbReference type="Gene3D" id="3.80.10.10">
    <property type="entry name" value="Ribonuclease Inhibitor"/>
    <property type="match status" value="1"/>
</dbReference>
<accession>A0A8B7D377</accession>